<evidence type="ECO:0000256" key="1">
    <source>
        <dbReference type="ARBA" id="ARBA00004651"/>
    </source>
</evidence>
<accession>A0A7X6DNZ7</accession>
<evidence type="ECO:0000256" key="5">
    <source>
        <dbReference type="ARBA" id="ARBA00023136"/>
    </source>
</evidence>
<sequence length="460" mass="51937">MASKRRFFLFLLLLIVLVAAVRLLGLHDALDQERLRSGIDRWGAWGPLLYILIFAIAPVLFLPGLPITVAGGLAFGPLWGTVYASIGSTLGAGLAFLVARYFAREAVSEMLGERWKRIDAGVAERGWVFVAITRLIPLFPFNLLNYAFGLTRIPFAIYLFTSWLFMLPGTAAYVIFSSSLLDLIKGDLSPAFLIGLLLLVALSVIPFFYRRWKGSKDSLPKVIIWGAALLLPFLAIQKADAEERIDLLTNRQGESGLPEGWRPLTFQRISRHTDYQLLEEDGRPVIRAVSRRSASGLIHPLDLDPRRYETLSWCWKVDRIISKGDETEKKGDDYAARVYVTFRFDPDKATFWERTKFSVLKRIYGEYPPKAAINYIWANRLPKGEAIANAYTDRARMVAVESGAERIGEWVCQARSLYADYRWLFDEEPPRLSGIAVMTDTDDTGEEATAFYSDISLKAK</sequence>
<dbReference type="Proteomes" id="UP000534783">
    <property type="component" value="Unassembled WGS sequence"/>
</dbReference>
<evidence type="ECO:0000256" key="6">
    <source>
        <dbReference type="RuleBase" id="RU366058"/>
    </source>
</evidence>
<proteinExistence type="inferred from homology"/>
<reference evidence="8 9" key="1">
    <citation type="journal article" date="2020" name="Nature">
        <title>Bacterial chemolithoautotrophy via manganese oxidation.</title>
        <authorList>
            <person name="Yu H."/>
            <person name="Leadbetter J.R."/>
        </authorList>
    </citation>
    <scope>NUCLEOTIDE SEQUENCE [LARGE SCALE GENOMIC DNA]</scope>
    <source>
        <strain evidence="8 9">Mn-1</strain>
    </source>
</reference>
<keyword evidence="4 6" id="KW-1133">Transmembrane helix</keyword>
<comment type="caution">
    <text evidence="8">The sequence shown here is derived from an EMBL/GenBank/DDBJ whole genome shotgun (WGS) entry which is preliminary data.</text>
</comment>
<keyword evidence="9" id="KW-1185">Reference proteome</keyword>
<dbReference type="EMBL" id="VTOW01000001">
    <property type="protein sequence ID" value="NKE70722.1"/>
    <property type="molecule type" value="Genomic_DNA"/>
</dbReference>
<dbReference type="GO" id="GO:0005886">
    <property type="term" value="C:plasma membrane"/>
    <property type="evidence" value="ECO:0007669"/>
    <property type="project" value="UniProtKB-SubCell"/>
</dbReference>
<dbReference type="RefSeq" id="WP_168058959.1">
    <property type="nucleotide sequence ID" value="NZ_VTOW01000001.1"/>
</dbReference>
<organism evidence="8 9">
    <name type="scientific">Candidatus Manganitrophus noduliformans</name>
    <dbReference type="NCBI Taxonomy" id="2606439"/>
    <lineage>
        <taxon>Bacteria</taxon>
        <taxon>Pseudomonadati</taxon>
        <taxon>Nitrospirota</taxon>
        <taxon>Nitrospiria</taxon>
        <taxon>Candidatus Troglogloeales</taxon>
        <taxon>Candidatus Manganitrophaceae</taxon>
        <taxon>Candidatus Manganitrophus</taxon>
    </lineage>
</organism>
<feature type="transmembrane region" description="Helical" evidence="6">
    <location>
        <begin position="218"/>
        <end position="236"/>
    </location>
</feature>
<protein>
    <recommendedName>
        <fullName evidence="6">TVP38/TMEM64 family membrane protein</fullName>
    </recommendedName>
</protein>
<evidence type="ECO:0000259" key="7">
    <source>
        <dbReference type="Pfam" id="PF09335"/>
    </source>
</evidence>
<keyword evidence="2 6" id="KW-1003">Cell membrane</keyword>
<evidence type="ECO:0000256" key="2">
    <source>
        <dbReference type="ARBA" id="ARBA00022475"/>
    </source>
</evidence>
<gene>
    <name evidence="8" type="ORF">MNODULE_08225</name>
</gene>
<dbReference type="InterPro" id="IPR015414">
    <property type="entry name" value="TMEM64"/>
</dbReference>
<evidence type="ECO:0000256" key="3">
    <source>
        <dbReference type="ARBA" id="ARBA00022692"/>
    </source>
</evidence>
<dbReference type="AlphaFoldDB" id="A0A7X6DNZ7"/>
<feature type="transmembrane region" description="Helical" evidence="6">
    <location>
        <begin position="188"/>
        <end position="209"/>
    </location>
</feature>
<feature type="transmembrane region" description="Helical" evidence="6">
    <location>
        <begin position="82"/>
        <end position="103"/>
    </location>
</feature>
<dbReference type="InterPro" id="IPR032816">
    <property type="entry name" value="VTT_dom"/>
</dbReference>
<evidence type="ECO:0000256" key="4">
    <source>
        <dbReference type="ARBA" id="ARBA00022989"/>
    </source>
</evidence>
<feature type="transmembrane region" description="Helical" evidence="6">
    <location>
        <begin position="155"/>
        <end position="176"/>
    </location>
</feature>
<evidence type="ECO:0000313" key="8">
    <source>
        <dbReference type="EMBL" id="NKE70722.1"/>
    </source>
</evidence>
<dbReference type="PANTHER" id="PTHR12677">
    <property type="entry name" value="GOLGI APPARATUS MEMBRANE PROTEIN TVP38-RELATED"/>
    <property type="match status" value="1"/>
</dbReference>
<dbReference type="PANTHER" id="PTHR12677:SF59">
    <property type="entry name" value="GOLGI APPARATUS MEMBRANE PROTEIN TVP38-RELATED"/>
    <property type="match status" value="1"/>
</dbReference>
<feature type="transmembrane region" description="Helical" evidence="6">
    <location>
        <begin position="126"/>
        <end position="148"/>
    </location>
</feature>
<comment type="subcellular location">
    <subcellularLocation>
        <location evidence="1 6">Cell membrane</location>
        <topology evidence="1 6">Multi-pass membrane protein</topology>
    </subcellularLocation>
</comment>
<dbReference type="Pfam" id="PF09335">
    <property type="entry name" value="VTT_dom"/>
    <property type="match status" value="1"/>
</dbReference>
<keyword evidence="3 6" id="KW-0812">Transmembrane</keyword>
<dbReference type="InterPro" id="IPR021409">
    <property type="entry name" value="DUF3047"/>
</dbReference>
<evidence type="ECO:0000313" key="9">
    <source>
        <dbReference type="Proteomes" id="UP000534783"/>
    </source>
</evidence>
<keyword evidence="5 6" id="KW-0472">Membrane</keyword>
<feature type="transmembrane region" description="Helical" evidence="6">
    <location>
        <begin position="49"/>
        <end position="75"/>
    </location>
</feature>
<feature type="domain" description="VTT" evidence="7">
    <location>
        <begin position="62"/>
        <end position="177"/>
    </location>
</feature>
<comment type="similarity">
    <text evidence="6">Belongs to the TVP38/TMEM64 family.</text>
</comment>
<dbReference type="Pfam" id="PF11249">
    <property type="entry name" value="DUF3047"/>
    <property type="match status" value="1"/>
</dbReference>
<name>A0A7X6DNZ7_9BACT</name>